<dbReference type="PANTHER" id="PTHR46044:SF1">
    <property type="entry name" value="CN HYDROLASE DOMAIN-CONTAINING PROTEIN"/>
    <property type="match status" value="1"/>
</dbReference>
<organism evidence="4 5">
    <name type="scientific">Clostridium beijerinckii</name>
    <name type="common">Clostridium MP</name>
    <dbReference type="NCBI Taxonomy" id="1520"/>
    <lineage>
        <taxon>Bacteria</taxon>
        <taxon>Bacillati</taxon>
        <taxon>Bacillota</taxon>
        <taxon>Clostridia</taxon>
        <taxon>Eubacteriales</taxon>
        <taxon>Clostridiaceae</taxon>
        <taxon>Clostridium</taxon>
    </lineage>
</organism>
<dbReference type="SUPFAM" id="SSF56317">
    <property type="entry name" value="Carbon-nitrogen hydrolase"/>
    <property type="match status" value="1"/>
</dbReference>
<protein>
    <submittedName>
        <fullName evidence="4">Nitrilase</fullName>
        <ecNumber evidence="4">3.5.5.1</ecNumber>
    </submittedName>
</protein>
<dbReference type="InterPro" id="IPR036526">
    <property type="entry name" value="C-N_Hydrolase_sf"/>
</dbReference>
<sequence length="337" mass="37764">MSKIYPKFKAAAVQAAPVYLDLERTVEKTCSLIDEAASNGAKLVAFPEAFIPGYPWWIWFSTPGYGIQFYEELYKNAVEIPSMAVRKISECSKKNRVYVCVSVSELDGGSLYLTQLWFNPNGDLIGKHRKLKPTNAERYIWGDGDGSMMPCFKTELGNLGGLECAEHLMPLNIAAMNSLNEQVHVSAWPAFFPGDENLFSIPPCEVSSKFYAVSNQTFVLMSSQIYTKEMLEKFCITDSQKEEFQPLVDFGGGRTCIFGPNGKIISNEIAPNEEGIAYADIDLGQIPSCKYFYDFSGHYSNQSLSLNFNQKPQPTVRKNGNEKINTILSYDDLQNIE</sequence>
<dbReference type="InterPro" id="IPR000132">
    <property type="entry name" value="Nitrilase/CN_hydratase_CS"/>
</dbReference>
<dbReference type="AlphaFoldDB" id="A0A1S8RVK4"/>
<accession>A0A1S8RVK4</accession>
<comment type="caution">
    <text evidence="4">The sequence shown here is derived from an EMBL/GenBank/DDBJ whole genome shotgun (WGS) entry which is preliminary data.</text>
</comment>
<dbReference type="PANTHER" id="PTHR46044">
    <property type="entry name" value="NITRILASE"/>
    <property type="match status" value="1"/>
</dbReference>
<proteinExistence type="inferred from homology"/>
<dbReference type="Proteomes" id="UP000190973">
    <property type="component" value="Unassembled WGS sequence"/>
</dbReference>
<dbReference type="CDD" id="cd07564">
    <property type="entry name" value="nitrilases_CHs"/>
    <property type="match status" value="1"/>
</dbReference>
<dbReference type="EMBL" id="LZZI01000115">
    <property type="protein sequence ID" value="OOM57231.1"/>
    <property type="molecule type" value="Genomic_DNA"/>
</dbReference>
<evidence type="ECO:0000256" key="1">
    <source>
        <dbReference type="ARBA" id="ARBA00008129"/>
    </source>
</evidence>
<dbReference type="Pfam" id="PF00795">
    <property type="entry name" value="CN_hydrolase"/>
    <property type="match status" value="1"/>
</dbReference>
<dbReference type="PROSITE" id="PS50263">
    <property type="entry name" value="CN_HYDROLASE"/>
    <property type="match status" value="1"/>
</dbReference>
<name>A0A1S8RVK4_CLOBE</name>
<reference evidence="4 5" key="1">
    <citation type="submission" date="2016-05" db="EMBL/GenBank/DDBJ databases">
        <title>Microbial solvent formation.</title>
        <authorList>
            <person name="Poehlein A."/>
            <person name="Montoya Solano J.D."/>
            <person name="Flitsch S."/>
            <person name="Krabben P."/>
            <person name="Duerre P."/>
            <person name="Daniel R."/>
        </authorList>
    </citation>
    <scope>NUCLEOTIDE SEQUENCE [LARGE SCALE GENOMIC DNA]</scope>
    <source>
        <strain evidence="4 5">DSM 53</strain>
    </source>
</reference>
<keyword evidence="4" id="KW-0378">Hydrolase</keyword>
<evidence type="ECO:0000259" key="3">
    <source>
        <dbReference type="PROSITE" id="PS50263"/>
    </source>
</evidence>
<dbReference type="RefSeq" id="WP_039773716.1">
    <property type="nucleotide sequence ID" value="NZ_JABTAE010000001.1"/>
</dbReference>
<dbReference type="GO" id="GO:0000257">
    <property type="term" value="F:nitrilase activity"/>
    <property type="evidence" value="ECO:0007669"/>
    <property type="project" value="UniProtKB-EC"/>
</dbReference>
<gene>
    <name evidence="4" type="primary">nit_1</name>
    <name evidence="4" type="ORF">CLBCK_42140</name>
</gene>
<dbReference type="InterPro" id="IPR044149">
    <property type="entry name" value="Nitrilases_CHs"/>
</dbReference>
<dbReference type="InterPro" id="IPR003010">
    <property type="entry name" value="C-N_Hydrolase"/>
</dbReference>
<feature type="domain" description="CN hydrolase" evidence="3">
    <location>
        <begin position="8"/>
        <end position="283"/>
    </location>
</feature>
<feature type="active site" description="Proton acceptor" evidence="2">
    <location>
        <position position="48"/>
    </location>
</feature>
<evidence type="ECO:0000256" key="2">
    <source>
        <dbReference type="PROSITE-ProRule" id="PRU10139"/>
    </source>
</evidence>
<dbReference type="PROSITE" id="PS00920">
    <property type="entry name" value="NITRIL_CHT_1"/>
    <property type="match status" value="1"/>
</dbReference>
<dbReference type="Gene3D" id="3.60.110.10">
    <property type="entry name" value="Carbon-nitrogen hydrolase"/>
    <property type="match status" value="1"/>
</dbReference>
<comment type="similarity">
    <text evidence="1">Belongs to the carbon-nitrogen hydrolase superfamily. Nitrilase family.</text>
</comment>
<evidence type="ECO:0000313" key="4">
    <source>
        <dbReference type="EMBL" id="OOM57231.1"/>
    </source>
</evidence>
<dbReference type="EC" id="3.5.5.1" evidence="4"/>
<evidence type="ECO:0000313" key="5">
    <source>
        <dbReference type="Proteomes" id="UP000190973"/>
    </source>
</evidence>